<dbReference type="Proteomes" id="UP000501451">
    <property type="component" value="Chromosome"/>
</dbReference>
<gene>
    <name evidence="1" type="ORF">G7057_09650</name>
</gene>
<evidence type="ECO:0000313" key="2">
    <source>
        <dbReference type="Proteomes" id="UP000501451"/>
    </source>
</evidence>
<evidence type="ECO:0000313" key="1">
    <source>
        <dbReference type="EMBL" id="QII83186.1"/>
    </source>
</evidence>
<dbReference type="RefSeq" id="WP_076766552.1">
    <property type="nucleotide sequence ID" value="NZ_CP049740.1"/>
</dbReference>
<reference evidence="1 2" key="1">
    <citation type="journal article" date="2017" name="Int. J. Syst. Evol. Microbiol.">
        <title>Jeotgalibaca porci sp. nov. and Jeotgalibaca arthritidis sp. nov., isolated from pigs, and emended description of the genus Jeotgalibaca.</title>
        <authorList>
            <person name="Zamora L."/>
            <person name="Perez-Sancho M."/>
            <person name="Dominguez L."/>
            <person name="Fernandez-Garayzabal J.F."/>
            <person name="Vela A.I."/>
        </authorList>
    </citation>
    <scope>NUCLEOTIDE SEQUENCE [LARGE SCALE GENOMIC DNA]</scope>
    <source>
        <strain evidence="1 2">CECT 9157</strain>
    </source>
</reference>
<sequence>MEITVTEKAQKWFEEEMAITNNNGVRFLAKIYGDSPIHDGFSVGIQVAEPENVVALKRVNDISYFIEENDEWFFAGYNLEVAFDEKLNEPAYLFHKITE</sequence>
<keyword evidence="2" id="KW-1185">Reference proteome</keyword>
<dbReference type="EMBL" id="CP049740">
    <property type="protein sequence ID" value="QII83186.1"/>
    <property type="molecule type" value="Genomic_DNA"/>
</dbReference>
<dbReference type="SUPFAM" id="SSF89360">
    <property type="entry name" value="HesB-like domain"/>
    <property type="match status" value="1"/>
</dbReference>
<protein>
    <submittedName>
        <fullName evidence="1">Iron-sulfur cluster biosynthesis protein</fullName>
    </submittedName>
</protein>
<organism evidence="1 2">
    <name type="scientific">Jeotgalibaca arthritidis</name>
    <dbReference type="NCBI Taxonomy" id="1868794"/>
    <lineage>
        <taxon>Bacteria</taxon>
        <taxon>Bacillati</taxon>
        <taxon>Bacillota</taxon>
        <taxon>Bacilli</taxon>
        <taxon>Lactobacillales</taxon>
        <taxon>Carnobacteriaceae</taxon>
        <taxon>Jeotgalibaca</taxon>
    </lineage>
</organism>
<name>A0A6G7KD48_9LACT</name>
<dbReference type="KEGG" id="jar:G7057_09650"/>
<dbReference type="AlphaFoldDB" id="A0A6G7KD48"/>
<dbReference type="InterPro" id="IPR035903">
    <property type="entry name" value="HesB-like_dom_sf"/>
</dbReference>
<accession>A0A6G7KD48</accession>
<proteinExistence type="predicted"/>